<gene>
    <name evidence="1" type="ORF">GCM10007977_081760</name>
</gene>
<evidence type="ECO:0000313" key="1">
    <source>
        <dbReference type="EMBL" id="GGM67620.1"/>
    </source>
</evidence>
<dbReference type="InterPro" id="IPR009776">
    <property type="entry name" value="Spore_0_M"/>
</dbReference>
<reference evidence="1" key="1">
    <citation type="journal article" date="2014" name="Int. J. Syst. Evol. Microbiol.">
        <title>Complete genome sequence of Corynebacterium casei LMG S-19264T (=DSM 44701T), isolated from a smear-ripened cheese.</title>
        <authorList>
            <consortium name="US DOE Joint Genome Institute (JGI-PGF)"/>
            <person name="Walter F."/>
            <person name="Albersmeier A."/>
            <person name="Kalinowski J."/>
            <person name="Ruckert C."/>
        </authorList>
    </citation>
    <scope>NUCLEOTIDE SEQUENCE</scope>
    <source>
        <strain evidence="1">JCM 19831</strain>
    </source>
</reference>
<dbReference type="Pfam" id="PF07070">
    <property type="entry name" value="Spo0M"/>
    <property type="match status" value="1"/>
</dbReference>
<keyword evidence="2" id="KW-1185">Reference proteome</keyword>
<dbReference type="PANTHER" id="PTHR40053:SF1">
    <property type="entry name" value="SPORULATION-CONTROL PROTEIN SPO0M"/>
    <property type="match status" value="1"/>
</dbReference>
<dbReference type="Proteomes" id="UP000642070">
    <property type="component" value="Unassembled WGS sequence"/>
</dbReference>
<dbReference type="AlphaFoldDB" id="A0A917X550"/>
<dbReference type="EMBL" id="BMPI01000056">
    <property type="protein sequence ID" value="GGM67620.1"/>
    <property type="molecule type" value="Genomic_DNA"/>
</dbReference>
<organism evidence="1 2">
    <name type="scientific">Dactylosporangium sucinum</name>
    <dbReference type="NCBI Taxonomy" id="1424081"/>
    <lineage>
        <taxon>Bacteria</taxon>
        <taxon>Bacillati</taxon>
        <taxon>Actinomycetota</taxon>
        <taxon>Actinomycetes</taxon>
        <taxon>Micromonosporales</taxon>
        <taxon>Micromonosporaceae</taxon>
        <taxon>Dactylosporangium</taxon>
    </lineage>
</organism>
<protein>
    <submittedName>
        <fullName evidence="1">Sporulation protein</fullName>
    </submittedName>
</protein>
<sequence length="334" mass="35643">MFKKMLAAFGVGSPSVDTVLSTTAVQPGGFIEGNVNITGGDSEFMIEQVVLSLATRVEVEGGDYEGHGGIELGHVVAAQHFRVGPGERQSIPFRMPVPWEAPITEVYGQHLRGMVMGVRTELVVAKGRDKGDVDPVAITPLPVQQGVLDGFAANGFRFKHADVEQGYLHGVQQNLPIFQEIEFWPPPQHGGKINEVELTFVANPYGVEVVLEFDKRGGMFSSGHDAYSRFSIRHDQAAGTDWAAVVDGWVREATSRYYSHLPADYGHGQGGYGHGGYGHGGYDHGHHGHGRGRQGVGMGAVVAAGAAGVVGGIVAGEVFEEVFEGDDEGGDFDF</sequence>
<dbReference type="PANTHER" id="PTHR40053">
    <property type="entry name" value="SPORULATION-CONTROL PROTEIN SPO0M"/>
    <property type="match status" value="1"/>
</dbReference>
<name>A0A917X550_9ACTN</name>
<reference evidence="1" key="2">
    <citation type="submission" date="2020-09" db="EMBL/GenBank/DDBJ databases">
        <authorList>
            <person name="Sun Q."/>
            <person name="Ohkuma M."/>
        </authorList>
    </citation>
    <scope>NUCLEOTIDE SEQUENCE</scope>
    <source>
        <strain evidence="1">JCM 19831</strain>
    </source>
</reference>
<dbReference type="RefSeq" id="WP_229836421.1">
    <property type="nucleotide sequence ID" value="NZ_BMPI01000056.1"/>
</dbReference>
<evidence type="ECO:0000313" key="2">
    <source>
        <dbReference type="Proteomes" id="UP000642070"/>
    </source>
</evidence>
<comment type="caution">
    <text evidence="1">The sequence shown here is derived from an EMBL/GenBank/DDBJ whole genome shotgun (WGS) entry which is preliminary data.</text>
</comment>
<accession>A0A917X550</accession>
<proteinExistence type="predicted"/>